<dbReference type="AlphaFoldDB" id="G0UKR8"/>
<organism evidence="2">
    <name type="scientific">Trypanosoma congolense (strain IL3000)</name>
    <dbReference type="NCBI Taxonomy" id="1068625"/>
    <lineage>
        <taxon>Eukaryota</taxon>
        <taxon>Discoba</taxon>
        <taxon>Euglenozoa</taxon>
        <taxon>Kinetoplastea</taxon>
        <taxon>Metakinetoplastina</taxon>
        <taxon>Trypanosomatida</taxon>
        <taxon>Trypanosomatidae</taxon>
        <taxon>Trypanosoma</taxon>
        <taxon>Nannomonas</taxon>
    </lineage>
</organism>
<reference evidence="2" key="1">
    <citation type="journal article" date="2012" name="Proc. Natl. Acad. Sci. U.S.A.">
        <title>Antigenic diversity is generated by distinct evolutionary mechanisms in African trypanosome species.</title>
        <authorList>
            <person name="Jackson A.P."/>
            <person name="Berry A."/>
            <person name="Aslett M."/>
            <person name="Allison H.C."/>
            <person name="Burton P."/>
            <person name="Vavrova-Anderson J."/>
            <person name="Brown R."/>
            <person name="Browne H."/>
            <person name="Corton N."/>
            <person name="Hauser H."/>
            <person name="Gamble J."/>
            <person name="Gilderthorp R."/>
            <person name="Marcello L."/>
            <person name="McQuillan J."/>
            <person name="Otto T.D."/>
            <person name="Quail M.A."/>
            <person name="Sanders M.J."/>
            <person name="van Tonder A."/>
            <person name="Ginger M.L."/>
            <person name="Field M.C."/>
            <person name="Barry J.D."/>
            <person name="Hertz-Fowler C."/>
            <person name="Berriman M."/>
        </authorList>
    </citation>
    <scope>NUCLEOTIDE SEQUENCE</scope>
    <source>
        <strain evidence="2">IL3000</strain>
    </source>
</reference>
<accession>G0UKR8</accession>
<evidence type="ECO:0000256" key="1">
    <source>
        <dbReference type="SAM" id="Phobius"/>
    </source>
</evidence>
<feature type="transmembrane region" description="Helical" evidence="1">
    <location>
        <begin position="51"/>
        <end position="72"/>
    </location>
</feature>
<dbReference type="VEuPathDB" id="TriTrypDB:TcIL3000_4_550"/>
<dbReference type="EMBL" id="HE575317">
    <property type="protein sequence ID" value="CCC89973.1"/>
    <property type="molecule type" value="Genomic_DNA"/>
</dbReference>
<evidence type="ECO:0000313" key="2">
    <source>
        <dbReference type="EMBL" id="CCC89973.1"/>
    </source>
</evidence>
<protein>
    <submittedName>
        <fullName evidence="2">Uncharacterized protein TCIL3000_4_550</fullName>
    </submittedName>
</protein>
<sequence length="199" mass="23116">MSVAWTRFKMRLTTRTVDVMRTFCDRCNNVIAGFVGPVSRLGKRIGQESPWVVVLFVSSGITVFPLIFYPVLKPYLMDDQRYKKEEERVRLCLQKGIDPYPYMRHKDYVFGNVVPATQSEEEAPLTASWEHQAMLHFQKAKEELRKEVGGDVNDSVVKLMALREELRKEFKRERHAVSEEPANLVFNRKRDTNTTTALS</sequence>
<name>G0UKR8_TRYCI</name>
<keyword evidence="1" id="KW-0472">Membrane</keyword>
<proteinExistence type="predicted"/>
<keyword evidence="1" id="KW-1133">Transmembrane helix</keyword>
<gene>
    <name evidence="2" type="ORF">TCIL3000_4_550</name>
</gene>
<keyword evidence="1" id="KW-0812">Transmembrane</keyword>